<name>A0A1V9ZIG8_9STRA</name>
<feature type="domain" description="LicD/FKTN/FKRP nucleotidyltransferase" evidence="1">
    <location>
        <begin position="68"/>
        <end position="270"/>
    </location>
</feature>
<proteinExistence type="predicted"/>
<organism evidence="2 3">
    <name type="scientific">Thraustotheca clavata</name>
    <dbReference type="NCBI Taxonomy" id="74557"/>
    <lineage>
        <taxon>Eukaryota</taxon>
        <taxon>Sar</taxon>
        <taxon>Stramenopiles</taxon>
        <taxon>Oomycota</taxon>
        <taxon>Saprolegniomycetes</taxon>
        <taxon>Saprolegniales</taxon>
        <taxon>Achlyaceae</taxon>
        <taxon>Thraustotheca</taxon>
    </lineage>
</organism>
<protein>
    <recommendedName>
        <fullName evidence="1">LicD/FKTN/FKRP nucleotidyltransferase domain-containing protein</fullName>
    </recommendedName>
</protein>
<dbReference type="PANTHER" id="PTHR43404:SF1">
    <property type="entry name" value="MNN4P"/>
    <property type="match status" value="1"/>
</dbReference>
<dbReference type="STRING" id="74557.A0A1V9ZIG8"/>
<evidence type="ECO:0000313" key="2">
    <source>
        <dbReference type="EMBL" id="OQR97767.1"/>
    </source>
</evidence>
<comment type="caution">
    <text evidence="2">The sequence shown here is derived from an EMBL/GenBank/DDBJ whole genome shotgun (WGS) entry which is preliminary data.</text>
</comment>
<dbReference type="InterPro" id="IPR052942">
    <property type="entry name" value="LPS_cholinephosphotransferase"/>
</dbReference>
<dbReference type="PANTHER" id="PTHR43404">
    <property type="entry name" value="LIPOPOLYSACCHARIDE CHOLINEPHOSPHOTRANSFERASE LICD"/>
    <property type="match status" value="1"/>
</dbReference>
<evidence type="ECO:0000259" key="1">
    <source>
        <dbReference type="Pfam" id="PF04991"/>
    </source>
</evidence>
<sequence length="286" mass="32865">MSEANKEAVALTEAPTTLSPVPTMKKDCVHLDMGHMVKRHAKPNACYSREEMQDMIRNLVYNFAAMMEEHDLDYWLCSGTLLGSFRSQGLIPYDVDADVGVTSESLDALRHLPVKIPDEYELQVLHSKIHYDGGDANIPARFIDRRSGFYIDVFEFLATQKVTAAESTKKIDVVVDPSNPSIVYKDDAELTLQANKTMTIRMEITTIEETKVDYLGPIKSVCWAGCARCPEPQHFIVPRDWIYPRQRCQFDDREVWCPANPKDYLRMLYGDNYMRPDHLRRLTKLH</sequence>
<dbReference type="GO" id="GO:0009100">
    <property type="term" value="P:glycoprotein metabolic process"/>
    <property type="evidence" value="ECO:0007669"/>
    <property type="project" value="UniProtKB-ARBA"/>
</dbReference>
<dbReference type="Proteomes" id="UP000243217">
    <property type="component" value="Unassembled WGS sequence"/>
</dbReference>
<evidence type="ECO:0000313" key="3">
    <source>
        <dbReference type="Proteomes" id="UP000243217"/>
    </source>
</evidence>
<dbReference type="OrthoDB" id="444255at2759"/>
<dbReference type="Pfam" id="PF04991">
    <property type="entry name" value="LicD"/>
    <property type="match status" value="1"/>
</dbReference>
<accession>A0A1V9ZIG8</accession>
<reference evidence="2 3" key="1">
    <citation type="journal article" date="2014" name="Genome Biol. Evol.">
        <title>The secreted proteins of Achlya hypogyna and Thraustotheca clavata identify the ancestral oomycete secretome and reveal gene acquisitions by horizontal gene transfer.</title>
        <authorList>
            <person name="Misner I."/>
            <person name="Blouin N."/>
            <person name="Leonard G."/>
            <person name="Richards T.A."/>
            <person name="Lane C.E."/>
        </authorList>
    </citation>
    <scope>NUCLEOTIDE SEQUENCE [LARGE SCALE GENOMIC DNA]</scope>
    <source>
        <strain evidence="2 3">ATCC 34112</strain>
    </source>
</reference>
<dbReference type="AlphaFoldDB" id="A0A1V9ZIG8"/>
<keyword evidence="3" id="KW-1185">Reference proteome</keyword>
<dbReference type="EMBL" id="JNBS01001888">
    <property type="protein sequence ID" value="OQR97767.1"/>
    <property type="molecule type" value="Genomic_DNA"/>
</dbReference>
<gene>
    <name evidence="2" type="ORF">THRCLA_06862</name>
</gene>
<dbReference type="InterPro" id="IPR007074">
    <property type="entry name" value="LicD/FKTN/FKRP_NTP_transf"/>
</dbReference>